<evidence type="ECO:0000256" key="1">
    <source>
        <dbReference type="SAM" id="Phobius"/>
    </source>
</evidence>
<dbReference type="EnsemblPlants" id="Solyc11g065195.1.1">
    <property type="protein sequence ID" value="Solyc11g065195.1.1"/>
    <property type="gene ID" value="Solyc11g065195.1"/>
</dbReference>
<organism evidence="2">
    <name type="scientific">Solanum lycopersicum</name>
    <name type="common">Tomato</name>
    <name type="synonym">Lycopersicon esculentum</name>
    <dbReference type="NCBI Taxonomy" id="4081"/>
    <lineage>
        <taxon>Eukaryota</taxon>
        <taxon>Viridiplantae</taxon>
        <taxon>Streptophyta</taxon>
        <taxon>Embryophyta</taxon>
        <taxon>Tracheophyta</taxon>
        <taxon>Spermatophyta</taxon>
        <taxon>Magnoliopsida</taxon>
        <taxon>eudicotyledons</taxon>
        <taxon>Gunneridae</taxon>
        <taxon>Pentapetalae</taxon>
        <taxon>asterids</taxon>
        <taxon>lamiids</taxon>
        <taxon>Solanales</taxon>
        <taxon>Solanaceae</taxon>
        <taxon>Solanoideae</taxon>
        <taxon>Solaneae</taxon>
        <taxon>Solanum</taxon>
        <taxon>Solanum subgen. Lycopersicon</taxon>
    </lineage>
</organism>
<keyword evidence="1" id="KW-0812">Transmembrane</keyword>
<dbReference type="PANTHER" id="PTHR33144">
    <property type="entry name" value="OS10G0409366 PROTEIN-RELATED"/>
    <property type="match status" value="1"/>
</dbReference>
<dbReference type="InParanoid" id="A0A3Q7IYH5"/>
<sequence>MRNTVRSRLVTEQCHDEEVRPYIQQLMKTQSCSQVQTSEDTNSIDVAELNNEPCPSKTSKKKFSIPICGEEFVKKSIGKKWRDYKCDLKAMYVTKYKTKDALMKNRPAHIPRDQWNSLVSYWLSEKHRFFIVLLLVLSKNLSVVILAGTDVLFLILEA</sequence>
<dbReference type="PANTHER" id="PTHR33144:SF32">
    <property type="entry name" value="AP2_ERF DOMAIN-CONTAINING PROTEIN"/>
    <property type="match status" value="1"/>
</dbReference>
<accession>A0A3Q7IYH5</accession>
<protein>
    <submittedName>
        <fullName evidence="2">Uncharacterized protein</fullName>
    </submittedName>
</protein>
<keyword evidence="1" id="KW-0472">Membrane</keyword>
<proteinExistence type="predicted"/>
<evidence type="ECO:0000313" key="2">
    <source>
        <dbReference type="EnsemblPlants" id="Solyc11g065195.1.1"/>
    </source>
</evidence>
<reference evidence="2" key="2">
    <citation type="submission" date="2019-01" db="UniProtKB">
        <authorList>
            <consortium name="EnsemblPlants"/>
        </authorList>
    </citation>
    <scope>IDENTIFICATION</scope>
    <source>
        <strain evidence="2">cv. Heinz 1706</strain>
    </source>
</reference>
<reference evidence="2" key="1">
    <citation type="journal article" date="2012" name="Nature">
        <title>The tomato genome sequence provides insights into fleshy fruit evolution.</title>
        <authorList>
            <consortium name="Tomato Genome Consortium"/>
        </authorList>
    </citation>
    <scope>NUCLEOTIDE SEQUENCE [LARGE SCALE GENOMIC DNA]</scope>
    <source>
        <strain evidence="2">cv. Heinz 1706</strain>
    </source>
</reference>
<dbReference type="Gramene" id="Solyc11g065195.1.1">
    <property type="protein sequence ID" value="Solyc11g065195.1.1"/>
    <property type="gene ID" value="Solyc11g065195.1"/>
</dbReference>
<keyword evidence="3" id="KW-1185">Reference proteome</keyword>
<dbReference type="AlphaFoldDB" id="A0A3Q7IYH5"/>
<dbReference type="Proteomes" id="UP000004994">
    <property type="component" value="Chromosome 11"/>
</dbReference>
<name>A0A3Q7IYH5_SOLLC</name>
<feature type="transmembrane region" description="Helical" evidence="1">
    <location>
        <begin position="129"/>
        <end position="156"/>
    </location>
</feature>
<evidence type="ECO:0000313" key="3">
    <source>
        <dbReference type="Proteomes" id="UP000004994"/>
    </source>
</evidence>
<keyword evidence="1" id="KW-1133">Transmembrane helix</keyword>